<comment type="caution">
    <text evidence="2">The sequence shown here is derived from an EMBL/GenBank/DDBJ whole genome shotgun (WGS) entry which is preliminary data.</text>
</comment>
<keyword evidence="3" id="KW-1185">Reference proteome</keyword>
<sequence>MRTGQTGARARGRAPVPPTPPRAGGELATQQALELLRHGDLMVEGRLVDASNTTLRAFLTLAGVTVRCVYKPVSGERPLWDFPEGTLAGREVAAYLMSAATGWDLVPPTVLRDGPYGPGACQIWVDEPEDVAPLVGVVAEDELPADWLPIAEVGERDERVYVLAHADDAGLARLALFDAVVNNADRKGGHVLHTGGGHLHGVDHGLCFHVEEKLRTVLWGFVGRPLPAEARAVLSAVQHDLDGPLGANLAAVLTRAEVEATVSRVTRLLSTGVFPEPPQRWPAVPWPPL</sequence>
<proteinExistence type="predicted"/>
<protein>
    <submittedName>
        <fullName evidence="2">SCO1664 family protein</fullName>
    </submittedName>
</protein>
<feature type="region of interest" description="Disordered" evidence="1">
    <location>
        <begin position="1"/>
        <end position="25"/>
    </location>
</feature>
<evidence type="ECO:0000313" key="2">
    <source>
        <dbReference type="EMBL" id="GAA1750557.1"/>
    </source>
</evidence>
<dbReference type="EMBL" id="BAAALS010000009">
    <property type="protein sequence ID" value="GAA1750557.1"/>
    <property type="molecule type" value="Genomic_DNA"/>
</dbReference>
<dbReference type="Proteomes" id="UP001500655">
    <property type="component" value="Unassembled WGS sequence"/>
</dbReference>
<dbReference type="InterPro" id="IPR022292">
    <property type="entry name" value="CHP03843"/>
</dbReference>
<accession>A0ABP4WCP8</accession>
<evidence type="ECO:0000313" key="3">
    <source>
        <dbReference type="Proteomes" id="UP001500655"/>
    </source>
</evidence>
<reference evidence="3" key="1">
    <citation type="journal article" date="2019" name="Int. J. Syst. Evol. Microbiol.">
        <title>The Global Catalogue of Microorganisms (GCM) 10K type strain sequencing project: providing services to taxonomists for standard genome sequencing and annotation.</title>
        <authorList>
            <consortium name="The Broad Institute Genomics Platform"/>
            <consortium name="The Broad Institute Genome Sequencing Center for Infectious Disease"/>
            <person name="Wu L."/>
            <person name="Ma J."/>
        </authorList>
    </citation>
    <scope>NUCLEOTIDE SEQUENCE [LARGE SCALE GENOMIC DNA]</scope>
    <source>
        <strain evidence="3">JCM 13249</strain>
    </source>
</reference>
<gene>
    <name evidence="2" type="ORF">GCM10009681_22070</name>
</gene>
<dbReference type="NCBIfam" id="TIGR03843">
    <property type="entry name" value="SCO1664 family protein"/>
    <property type="match status" value="1"/>
</dbReference>
<organism evidence="2 3">
    <name type="scientific">Luedemannella helvata</name>
    <dbReference type="NCBI Taxonomy" id="349315"/>
    <lineage>
        <taxon>Bacteria</taxon>
        <taxon>Bacillati</taxon>
        <taxon>Actinomycetota</taxon>
        <taxon>Actinomycetes</taxon>
        <taxon>Micromonosporales</taxon>
        <taxon>Micromonosporaceae</taxon>
        <taxon>Luedemannella</taxon>
    </lineage>
</organism>
<evidence type="ECO:0000256" key="1">
    <source>
        <dbReference type="SAM" id="MobiDB-lite"/>
    </source>
</evidence>
<name>A0ABP4WCP8_9ACTN</name>